<dbReference type="EC" id="2.1.1.72" evidence="2"/>
<dbReference type="InterPro" id="IPR050953">
    <property type="entry name" value="N4_N6_ade-DNA_methylase"/>
</dbReference>
<keyword evidence="5" id="KW-0680">Restriction system</keyword>
<dbReference type="PROSITE" id="PS00092">
    <property type="entry name" value="N6_MTASE"/>
    <property type="match status" value="1"/>
</dbReference>
<dbReference type="GO" id="GO:0009307">
    <property type="term" value="P:DNA restriction-modification system"/>
    <property type="evidence" value="ECO:0007669"/>
    <property type="project" value="UniProtKB-KW"/>
</dbReference>
<dbReference type="InterPro" id="IPR003356">
    <property type="entry name" value="DNA_methylase_A-5"/>
</dbReference>
<dbReference type="AlphaFoldDB" id="A0A9X1ZQ97"/>
<dbReference type="Proteomes" id="UP001139521">
    <property type="component" value="Unassembled WGS sequence"/>
</dbReference>
<dbReference type="GO" id="GO:0032259">
    <property type="term" value="P:methylation"/>
    <property type="evidence" value="ECO:0007669"/>
    <property type="project" value="UniProtKB-KW"/>
</dbReference>
<organism evidence="8 9">
    <name type="scientific">Zunongwangia pacifica</name>
    <dbReference type="NCBI Taxonomy" id="2911062"/>
    <lineage>
        <taxon>Bacteria</taxon>
        <taxon>Pseudomonadati</taxon>
        <taxon>Bacteroidota</taxon>
        <taxon>Flavobacteriia</taxon>
        <taxon>Flavobacteriales</taxon>
        <taxon>Flavobacteriaceae</taxon>
        <taxon>Zunongwangia</taxon>
    </lineage>
</organism>
<protein>
    <recommendedName>
        <fullName evidence="2">site-specific DNA-methyltransferase (adenine-specific)</fullName>
        <ecNumber evidence="2">2.1.1.72</ecNumber>
    </recommendedName>
</protein>
<keyword evidence="4" id="KW-0808">Transferase</keyword>
<dbReference type="PRINTS" id="PR00507">
    <property type="entry name" value="N12N6MTFRASE"/>
</dbReference>
<proteinExistence type="inferred from homology"/>
<evidence type="ECO:0000256" key="3">
    <source>
        <dbReference type="ARBA" id="ARBA00022603"/>
    </source>
</evidence>
<evidence type="ECO:0000313" key="9">
    <source>
        <dbReference type="Proteomes" id="UP001139521"/>
    </source>
</evidence>
<dbReference type="CDD" id="cd02440">
    <property type="entry name" value="AdoMet_MTases"/>
    <property type="match status" value="1"/>
</dbReference>
<evidence type="ECO:0000313" key="8">
    <source>
        <dbReference type="EMBL" id="MCL6218997.1"/>
    </source>
</evidence>
<dbReference type="EMBL" id="JAKHSK010000015">
    <property type="protein sequence ID" value="MCL6218997.1"/>
    <property type="molecule type" value="Genomic_DNA"/>
</dbReference>
<dbReference type="GO" id="GO:0003677">
    <property type="term" value="F:DNA binding"/>
    <property type="evidence" value="ECO:0007669"/>
    <property type="project" value="InterPro"/>
</dbReference>
<dbReference type="GO" id="GO:0008170">
    <property type="term" value="F:N-methyltransferase activity"/>
    <property type="evidence" value="ECO:0007669"/>
    <property type="project" value="InterPro"/>
</dbReference>
<evidence type="ECO:0000256" key="6">
    <source>
        <dbReference type="ARBA" id="ARBA00047942"/>
    </source>
</evidence>
<sequence>MAEAIETLGMNETSQGLRWVSEKEKENDEYIYLALEQAENFNAKAVYFRFFDNPTRPPRPQVYIYDIPELDSDHNEDAEIHHRLWNAGIVPYCFIFRSSQILVYNCGLKPDWNQDNAHFITKEHDCINLLSETQKKIRQYHARQFDSGLFWDLQANKNYKYGQSAYEQLLNQLKNVKAHIIDQVGYEKAGLVKRVLMMLILIKYLEERKDENGKGALDPEEFYKDYNPESPTLEGVLKDADTFANMLNDLSSKEHFNGQIFGINDNELANLRTVDLVVFQHFVKGETSILSSSKYGLGQMSLWRLYQFNYLPIELISHIYEDFLADEDGKKKKGVVYTPPYLVQFLIDRCMSLNEPREQFKVLDPACGSGIFLVGAFKRIIQWWRVKNSWAKPTKDNINELKKLLKENIYGCDLEEEAVTLTSFSLDLALLDSLSPKEIWKNVHFDNLIDQNLFSGDFFKTLHENKLCDNFDLVIGNPPFEERFTEWADIVNNSSRNEITNRPEVPQKQIALLFLEQSFKLLKEGGKSCLILPSGPVLYNTKVHSFRKYLLETNYFKAIFDFTPLRAKLFIGSSSSAKPPVVAVFAERKNPKGEIIQHLIFRRTKASSEKVEFEIDHYDIHATAYNKALSIPGIWQANFMGGGRLHRLVEKIYSVPSLESYLNEKIKSDGWKVGEGWIESSSAKSIQRIHALSIQEVFNKEEEEELKKLKSKHEADWITGYPFVETEDFTEDGISQTKTCVIQYFYRSAKTNKEIFRPPHLLIKEQSGTASIPIEFRDDYLTFRNEVIGISAPEKDSKILQEIATRIKGNVSYSALLWLLSGRIISTREGVVLKNDILSLPYPEKKLEFDFVEKILLDDVSKYYSEFRKEGEKSEILSPAVKSDLTEFGEIYCRILNSIYDNFKPLKAIVGKDFIAYPFILGSKPEIEIPETLEGVEEKLKELIDHQVSYNLWVKRIIKVYHKNVILLYKPNQKRYWLKSIAIRDADETFNDLYKQGK</sequence>
<comment type="caution">
    <text evidence="8">The sequence shown here is derived from an EMBL/GenBank/DDBJ whole genome shotgun (WGS) entry which is preliminary data.</text>
</comment>
<dbReference type="InterPro" id="IPR029063">
    <property type="entry name" value="SAM-dependent_MTases_sf"/>
</dbReference>
<dbReference type="SUPFAM" id="SSF53335">
    <property type="entry name" value="S-adenosyl-L-methionine-dependent methyltransferases"/>
    <property type="match status" value="1"/>
</dbReference>
<feature type="domain" description="DNA methylase adenine-specific" evidence="7">
    <location>
        <begin position="314"/>
        <end position="595"/>
    </location>
</feature>
<name>A0A9X1ZQ97_9FLAO</name>
<dbReference type="PANTHER" id="PTHR33841:SF1">
    <property type="entry name" value="DNA METHYLTRANSFERASE A"/>
    <property type="match status" value="1"/>
</dbReference>
<keyword evidence="3 8" id="KW-0489">Methyltransferase</keyword>
<accession>A0A9X1ZQ97</accession>
<evidence type="ECO:0000256" key="4">
    <source>
        <dbReference type="ARBA" id="ARBA00022679"/>
    </source>
</evidence>
<dbReference type="Gene3D" id="3.40.50.150">
    <property type="entry name" value="Vaccinia Virus protein VP39"/>
    <property type="match status" value="1"/>
</dbReference>
<dbReference type="InterPro" id="IPR002052">
    <property type="entry name" value="DNA_methylase_N6_adenine_CS"/>
</dbReference>
<evidence type="ECO:0000256" key="5">
    <source>
        <dbReference type="ARBA" id="ARBA00022747"/>
    </source>
</evidence>
<dbReference type="PANTHER" id="PTHR33841">
    <property type="entry name" value="DNA METHYLTRANSFERASE YEEA-RELATED"/>
    <property type="match status" value="1"/>
</dbReference>
<evidence type="ECO:0000256" key="2">
    <source>
        <dbReference type="ARBA" id="ARBA00011900"/>
    </source>
</evidence>
<dbReference type="GO" id="GO:0009007">
    <property type="term" value="F:site-specific DNA-methyltransferase (adenine-specific) activity"/>
    <property type="evidence" value="ECO:0007669"/>
    <property type="project" value="UniProtKB-EC"/>
</dbReference>
<reference evidence="8" key="1">
    <citation type="submission" date="2022-01" db="EMBL/GenBank/DDBJ databases">
        <title>Genome sequencing of Zunongwangia sp. M21534 genome.</title>
        <authorList>
            <person name="Chen Y."/>
            <person name="Dong C."/>
            <person name="Shao Z."/>
        </authorList>
    </citation>
    <scope>NUCLEOTIDE SEQUENCE</scope>
    <source>
        <strain evidence="8">MCCC M21534</strain>
    </source>
</reference>
<dbReference type="Pfam" id="PF02384">
    <property type="entry name" value="N6_Mtase"/>
    <property type="match status" value="1"/>
</dbReference>
<comment type="similarity">
    <text evidence="1">Belongs to the N(4)/N(6)-methyltransferase family.</text>
</comment>
<keyword evidence="9" id="KW-1185">Reference proteome</keyword>
<comment type="catalytic activity">
    <reaction evidence="6">
        <text>a 2'-deoxyadenosine in DNA + S-adenosyl-L-methionine = an N(6)-methyl-2'-deoxyadenosine in DNA + S-adenosyl-L-homocysteine + H(+)</text>
        <dbReference type="Rhea" id="RHEA:15197"/>
        <dbReference type="Rhea" id="RHEA-COMP:12418"/>
        <dbReference type="Rhea" id="RHEA-COMP:12419"/>
        <dbReference type="ChEBI" id="CHEBI:15378"/>
        <dbReference type="ChEBI" id="CHEBI:57856"/>
        <dbReference type="ChEBI" id="CHEBI:59789"/>
        <dbReference type="ChEBI" id="CHEBI:90615"/>
        <dbReference type="ChEBI" id="CHEBI:90616"/>
        <dbReference type="EC" id="2.1.1.72"/>
    </reaction>
</comment>
<gene>
    <name evidence="8" type="ORF">L1967_11870</name>
</gene>
<evidence type="ECO:0000256" key="1">
    <source>
        <dbReference type="ARBA" id="ARBA00006594"/>
    </source>
</evidence>
<evidence type="ECO:0000259" key="7">
    <source>
        <dbReference type="Pfam" id="PF02384"/>
    </source>
</evidence>